<organism evidence="1 2">
    <name type="scientific">Trifolium subterraneum</name>
    <name type="common">Subterranean clover</name>
    <dbReference type="NCBI Taxonomy" id="3900"/>
    <lineage>
        <taxon>Eukaryota</taxon>
        <taxon>Viridiplantae</taxon>
        <taxon>Streptophyta</taxon>
        <taxon>Embryophyta</taxon>
        <taxon>Tracheophyta</taxon>
        <taxon>Spermatophyta</taxon>
        <taxon>Magnoliopsida</taxon>
        <taxon>eudicotyledons</taxon>
        <taxon>Gunneridae</taxon>
        <taxon>Pentapetalae</taxon>
        <taxon>rosids</taxon>
        <taxon>fabids</taxon>
        <taxon>Fabales</taxon>
        <taxon>Fabaceae</taxon>
        <taxon>Papilionoideae</taxon>
        <taxon>50 kb inversion clade</taxon>
        <taxon>NPAAA clade</taxon>
        <taxon>Hologalegina</taxon>
        <taxon>IRL clade</taxon>
        <taxon>Trifolieae</taxon>
        <taxon>Trifolium</taxon>
    </lineage>
</organism>
<evidence type="ECO:0000313" key="2">
    <source>
        <dbReference type="Proteomes" id="UP000242715"/>
    </source>
</evidence>
<reference evidence="2" key="1">
    <citation type="journal article" date="2017" name="Front. Plant Sci.">
        <title>Climate Clever Clovers: New Paradigm to Reduce the Environmental Footprint of Ruminants by Breeding Low Methanogenic Forages Utilizing Haplotype Variation.</title>
        <authorList>
            <person name="Kaur P."/>
            <person name="Appels R."/>
            <person name="Bayer P.E."/>
            <person name="Keeble-Gagnere G."/>
            <person name="Wang J."/>
            <person name="Hirakawa H."/>
            <person name="Shirasawa K."/>
            <person name="Vercoe P."/>
            <person name="Stefanova K."/>
            <person name="Durmic Z."/>
            <person name="Nichols P."/>
            <person name="Revell C."/>
            <person name="Isobe S.N."/>
            <person name="Edwards D."/>
            <person name="Erskine W."/>
        </authorList>
    </citation>
    <scope>NUCLEOTIDE SEQUENCE [LARGE SCALE GENOMIC DNA]</scope>
    <source>
        <strain evidence="2">cv. Daliak</strain>
    </source>
</reference>
<name>A0A2Z6LXV8_TRISU</name>
<gene>
    <name evidence="1" type="ORF">TSUD_227790</name>
</gene>
<protein>
    <submittedName>
        <fullName evidence="1">Uncharacterized protein</fullName>
    </submittedName>
</protein>
<proteinExistence type="predicted"/>
<keyword evidence="2" id="KW-1185">Reference proteome</keyword>
<sequence>MNHSGYQQKNTMRSRKEMRVKSGNWILSSPFLCCSFCCKTIYTEAEAEAEAVEKLKQLELTSNPKHNSILEKAIMDASALNPSLLLILFKFWDTHDLMAADAKECQLTF</sequence>
<dbReference type="EMBL" id="DF973243">
    <property type="protein sequence ID" value="GAU22243.1"/>
    <property type="molecule type" value="Genomic_DNA"/>
</dbReference>
<evidence type="ECO:0000313" key="1">
    <source>
        <dbReference type="EMBL" id="GAU22243.1"/>
    </source>
</evidence>
<dbReference type="AlphaFoldDB" id="A0A2Z6LXV8"/>
<accession>A0A2Z6LXV8</accession>
<dbReference type="Proteomes" id="UP000242715">
    <property type="component" value="Unassembled WGS sequence"/>
</dbReference>